<dbReference type="Pfam" id="PF03203">
    <property type="entry name" value="MerC"/>
    <property type="match status" value="1"/>
</dbReference>
<name>A0A432Z3R0_9GAMM</name>
<feature type="transmembrane region" description="Helical" evidence="1">
    <location>
        <begin position="47"/>
        <end position="68"/>
    </location>
</feature>
<dbReference type="RefSeq" id="WP_026860280.1">
    <property type="nucleotide sequence ID" value="NZ_JAHVIQ010000001.1"/>
</dbReference>
<evidence type="ECO:0000256" key="1">
    <source>
        <dbReference type="SAM" id="Phobius"/>
    </source>
</evidence>
<dbReference type="Proteomes" id="UP000287022">
    <property type="component" value="Unassembled WGS sequence"/>
</dbReference>
<comment type="caution">
    <text evidence="2">The sequence shown here is derived from an EMBL/GenBank/DDBJ whole genome shotgun (WGS) entry which is preliminary data.</text>
</comment>
<reference evidence="3" key="1">
    <citation type="journal article" date="2018" name="Front. Microbiol.">
        <title>Genome-Based Analysis Reveals the Taxonomy and Diversity of the Family Idiomarinaceae.</title>
        <authorList>
            <person name="Liu Y."/>
            <person name="Lai Q."/>
            <person name="Shao Z."/>
        </authorList>
    </citation>
    <scope>NUCLEOTIDE SEQUENCE [LARGE SCALE GENOMIC DNA]</scope>
    <source>
        <strain evidence="3">c121</strain>
    </source>
</reference>
<evidence type="ECO:0000313" key="3">
    <source>
        <dbReference type="Proteomes" id="UP000287022"/>
    </source>
</evidence>
<keyword evidence="1" id="KW-1133">Transmembrane helix</keyword>
<dbReference type="GO" id="GO:0016020">
    <property type="term" value="C:membrane"/>
    <property type="evidence" value="ECO:0007669"/>
    <property type="project" value="InterPro"/>
</dbReference>
<dbReference type="EMBL" id="PIQE01000002">
    <property type="protein sequence ID" value="RUO72538.1"/>
    <property type="molecule type" value="Genomic_DNA"/>
</dbReference>
<feature type="transmembrane region" description="Helical" evidence="1">
    <location>
        <begin position="12"/>
        <end position="41"/>
    </location>
</feature>
<feature type="transmembrane region" description="Helical" evidence="1">
    <location>
        <begin position="99"/>
        <end position="118"/>
    </location>
</feature>
<gene>
    <name evidence="2" type="ORF">CWI80_08280</name>
</gene>
<dbReference type="AlphaFoldDB" id="A0A432Z3R0"/>
<proteinExistence type="predicted"/>
<keyword evidence="1" id="KW-0812">Transmembrane</keyword>
<protein>
    <submittedName>
        <fullName evidence="2">MerC domain-containing protein</fullName>
    </submittedName>
</protein>
<dbReference type="STRING" id="1122124.GCA_000423165_01492"/>
<accession>A0A432Z3R0</accession>
<keyword evidence="1" id="KW-0472">Membrane</keyword>
<dbReference type="InterPro" id="IPR004891">
    <property type="entry name" value="Mercury-R_MerC"/>
</dbReference>
<evidence type="ECO:0000313" key="2">
    <source>
        <dbReference type="EMBL" id="RUO72538.1"/>
    </source>
</evidence>
<organism evidence="2 3">
    <name type="scientific">Pseudidiomarina sediminum</name>
    <dbReference type="NCBI Taxonomy" id="431675"/>
    <lineage>
        <taxon>Bacteria</taxon>
        <taxon>Pseudomonadati</taxon>
        <taxon>Pseudomonadota</taxon>
        <taxon>Gammaproteobacteria</taxon>
        <taxon>Alteromonadales</taxon>
        <taxon>Idiomarinaceae</taxon>
        <taxon>Pseudidiomarina</taxon>
    </lineage>
</organism>
<keyword evidence="3" id="KW-1185">Reference proteome</keyword>
<feature type="transmembrane region" description="Helical" evidence="1">
    <location>
        <begin position="75"/>
        <end position="93"/>
    </location>
</feature>
<dbReference type="GO" id="GO:0015097">
    <property type="term" value="F:mercury ion transmembrane transporter activity"/>
    <property type="evidence" value="ECO:0007669"/>
    <property type="project" value="InterPro"/>
</dbReference>
<sequence length="133" mass="14613">MTRFQQVSDKAAIGLSFLCLLHCLLLPLLFIVVPSFAGIMALNDDLFHQWMLVLVVPVSAFALVVGYRHHRNAKVFASGAVGVSFMVIAALIGHDLLGHTGEIILTIIGSLIIAFSHFRNYRLNRTRACAIKP</sequence>